<protein>
    <submittedName>
        <fullName evidence="3">Uncharacterized protein</fullName>
    </submittedName>
</protein>
<keyword evidence="4" id="KW-1185">Reference proteome</keyword>
<evidence type="ECO:0000256" key="1">
    <source>
        <dbReference type="SAM" id="Phobius"/>
    </source>
</evidence>
<accession>A0A8J4PZ44</accession>
<keyword evidence="1" id="KW-0472">Membrane</keyword>
<evidence type="ECO:0000313" key="4">
    <source>
        <dbReference type="Proteomes" id="UP000695562"/>
    </source>
</evidence>
<dbReference type="EMBL" id="AJWJ01000090">
    <property type="protein sequence ID" value="KAF2075667.1"/>
    <property type="molecule type" value="Genomic_DNA"/>
</dbReference>
<sequence length="248" mass="28030">MSNLIFLLVVIVILGHQIEGATAYNALKRKYYSGEKCTGDVIQVYVQDLCMLDQAIILNDTHFFRYSKKENSERGEKCFAKTNLIDKEVEINPLNTCVDAGQSFIATPIVYTGGDNSEFAKELTKQHDVCNLAVYGQDNECLTGFMITAAVNHVCVNIKNEVGWCNKINCTDNSHLEYSCAEGCNDCIIREKYFNTPEGCSYSPGNGYIRQYRSIGVDEIQQNISSKLFYSKYFSMFLILFLLLILID</sequence>
<keyword evidence="2" id="KW-0732">Signal</keyword>
<name>A0A8J4PZ44_9MYCE</name>
<gene>
    <name evidence="3" type="ORF">CYY_003040</name>
</gene>
<reference evidence="3" key="1">
    <citation type="submission" date="2020-01" db="EMBL/GenBank/DDBJ databases">
        <title>Development of genomics and gene disruption for Polysphondylium violaceum indicates a role for the polyketide synthase stlB in stalk morphogenesis.</title>
        <authorList>
            <person name="Narita B."/>
            <person name="Kawabe Y."/>
            <person name="Kin K."/>
            <person name="Saito T."/>
            <person name="Gibbs R."/>
            <person name="Kuspa A."/>
            <person name="Muzny D."/>
            <person name="Queller D."/>
            <person name="Richards S."/>
            <person name="Strassman J."/>
            <person name="Sucgang R."/>
            <person name="Worley K."/>
            <person name="Schaap P."/>
        </authorList>
    </citation>
    <scope>NUCLEOTIDE SEQUENCE</scope>
    <source>
        <strain evidence="3">QSvi11</strain>
    </source>
</reference>
<comment type="caution">
    <text evidence="3">The sequence shown here is derived from an EMBL/GenBank/DDBJ whole genome shotgun (WGS) entry which is preliminary data.</text>
</comment>
<evidence type="ECO:0000313" key="3">
    <source>
        <dbReference type="EMBL" id="KAF2075667.1"/>
    </source>
</evidence>
<keyword evidence="1" id="KW-1133">Transmembrane helix</keyword>
<proteinExistence type="predicted"/>
<feature type="chain" id="PRO_5035319246" evidence="2">
    <location>
        <begin position="24"/>
        <end position="248"/>
    </location>
</feature>
<dbReference type="Proteomes" id="UP000695562">
    <property type="component" value="Unassembled WGS sequence"/>
</dbReference>
<dbReference type="AlphaFoldDB" id="A0A8J4PZ44"/>
<organism evidence="3 4">
    <name type="scientific">Polysphondylium violaceum</name>
    <dbReference type="NCBI Taxonomy" id="133409"/>
    <lineage>
        <taxon>Eukaryota</taxon>
        <taxon>Amoebozoa</taxon>
        <taxon>Evosea</taxon>
        <taxon>Eumycetozoa</taxon>
        <taxon>Dictyostelia</taxon>
        <taxon>Dictyosteliales</taxon>
        <taxon>Dictyosteliaceae</taxon>
        <taxon>Polysphondylium</taxon>
    </lineage>
</organism>
<evidence type="ECO:0000256" key="2">
    <source>
        <dbReference type="SAM" id="SignalP"/>
    </source>
</evidence>
<feature type="signal peptide" evidence="2">
    <location>
        <begin position="1"/>
        <end position="23"/>
    </location>
</feature>
<keyword evidence="1" id="KW-0812">Transmembrane</keyword>
<feature type="transmembrane region" description="Helical" evidence="1">
    <location>
        <begin position="228"/>
        <end position="247"/>
    </location>
</feature>